<dbReference type="AlphaFoldDB" id="A0A1N6DQ79"/>
<keyword evidence="1" id="KW-0472">Membrane</keyword>
<gene>
    <name evidence="2" type="ORF">SAMN05443544_0591</name>
</gene>
<evidence type="ECO:0000313" key="3">
    <source>
        <dbReference type="Proteomes" id="UP000184699"/>
    </source>
</evidence>
<sequence>MPEWISNALWLGGGGLVAWLTLILTGRRDRKSAEHQMIDQFQEELAEFRKQTNARLLKLETENTAYRRYVFQLIDHSNAHGITPLPWPDDIPR</sequence>
<evidence type="ECO:0000256" key="1">
    <source>
        <dbReference type="SAM" id="Phobius"/>
    </source>
</evidence>
<keyword evidence="3" id="KW-1185">Reference proteome</keyword>
<accession>A0A1N6DQ79</accession>
<protein>
    <submittedName>
        <fullName evidence="2">Uncharacterized protein</fullName>
    </submittedName>
</protein>
<organism evidence="2 3">
    <name type="scientific">Agromyces cerinus subsp. cerinus</name>
    <dbReference type="NCBI Taxonomy" id="232089"/>
    <lineage>
        <taxon>Bacteria</taxon>
        <taxon>Bacillati</taxon>
        <taxon>Actinomycetota</taxon>
        <taxon>Actinomycetes</taxon>
        <taxon>Micrococcales</taxon>
        <taxon>Microbacteriaceae</taxon>
        <taxon>Agromyces</taxon>
    </lineage>
</organism>
<dbReference type="STRING" id="232089.SAMN05443544_0591"/>
<keyword evidence="1" id="KW-1133">Transmembrane helix</keyword>
<proteinExistence type="predicted"/>
<feature type="transmembrane region" description="Helical" evidence="1">
    <location>
        <begin position="6"/>
        <end position="25"/>
    </location>
</feature>
<keyword evidence="1" id="KW-0812">Transmembrane</keyword>
<evidence type="ECO:0000313" key="2">
    <source>
        <dbReference type="EMBL" id="SIN72959.1"/>
    </source>
</evidence>
<reference evidence="3" key="1">
    <citation type="submission" date="2016-11" db="EMBL/GenBank/DDBJ databases">
        <authorList>
            <person name="Varghese N."/>
            <person name="Submissions S."/>
        </authorList>
    </citation>
    <scope>NUCLEOTIDE SEQUENCE [LARGE SCALE GENOMIC DNA]</scope>
    <source>
        <strain evidence="3">DSM 8595</strain>
    </source>
</reference>
<dbReference type="EMBL" id="FSRJ01000001">
    <property type="protein sequence ID" value="SIN72959.1"/>
    <property type="molecule type" value="Genomic_DNA"/>
</dbReference>
<dbReference type="RefSeq" id="WP_074258830.1">
    <property type="nucleotide sequence ID" value="NZ_FSRJ01000001.1"/>
</dbReference>
<dbReference type="Proteomes" id="UP000184699">
    <property type="component" value="Unassembled WGS sequence"/>
</dbReference>
<dbReference type="OrthoDB" id="5122100at2"/>
<name>A0A1N6DQ79_9MICO</name>